<dbReference type="PANTHER" id="PTHR33336:SF1">
    <property type="entry name" value="(4S)-4-HYDROXY-5-PHOSPHONOOXYPENTANE-2,3-DIONE ISOMERASE"/>
    <property type="match status" value="1"/>
</dbReference>
<reference evidence="2" key="1">
    <citation type="submission" date="2021-04" db="EMBL/GenBank/DDBJ databases">
        <title>Devosia litorisediminis sp. nov., isolated from a sand dune.</title>
        <authorList>
            <person name="Park S."/>
            <person name="Yoon J.-H."/>
        </authorList>
    </citation>
    <scope>NUCLEOTIDE SEQUENCE</scope>
    <source>
        <strain evidence="2">BSSL-BM10</strain>
    </source>
</reference>
<dbReference type="Proteomes" id="UP000678281">
    <property type="component" value="Unassembled WGS sequence"/>
</dbReference>
<dbReference type="InterPro" id="IPR011008">
    <property type="entry name" value="Dimeric_a/b-barrel"/>
</dbReference>
<dbReference type="GO" id="GO:0004497">
    <property type="term" value="F:monooxygenase activity"/>
    <property type="evidence" value="ECO:0007669"/>
    <property type="project" value="UniProtKB-KW"/>
</dbReference>
<dbReference type="SUPFAM" id="SSF54909">
    <property type="entry name" value="Dimeric alpha+beta barrel"/>
    <property type="match status" value="1"/>
</dbReference>
<organism evidence="2 3">
    <name type="scientific">Devosia litorisediminis</name>
    <dbReference type="NCBI Taxonomy" id="2829817"/>
    <lineage>
        <taxon>Bacteria</taxon>
        <taxon>Pseudomonadati</taxon>
        <taxon>Pseudomonadota</taxon>
        <taxon>Alphaproteobacteria</taxon>
        <taxon>Hyphomicrobiales</taxon>
        <taxon>Devosiaceae</taxon>
        <taxon>Devosia</taxon>
    </lineage>
</organism>
<sequence>MAYVVVVDLTLAPQHRGDFMPLMLANAAASLAHEPGCRQFDVCVSVQDANSVLLYEVYDSAAAFQTHLESPHFQSFDQNSAAMVTHKSVRSYLLPDTSAAGA</sequence>
<evidence type="ECO:0000313" key="3">
    <source>
        <dbReference type="Proteomes" id="UP000678281"/>
    </source>
</evidence>
<dbReference type="Gene3D" id="3.30.70.100">
    <property type="match status" value="1"/>
</dbReference>
<dbReference type="GO" id="GO:0005829">
    <property type="term" value="C:cytosol"/>
    <property type="evidence" value="ECO:0007669"/>
    <property type="project" value="TreeGrafter"/>
</dbReference>
<evidence type="ECO:0000259" key="1">
    <source>
        <dbReference type="PROSITE" id="PS51725"/>
    </source>
</evidence>
<dbReference type="PANTHER" id="PTHR33336">
    <property type="entry name" value="QUINOL MONOOXYGENASE YGIN-RELATED"/>
    <property type="match status" value="1"/>
</dbReference>
<dbReference type="EMBL" id="JAGXTP010000001">
    <property type="protein sequence ID" value="MBS3847571.1"/>
    <property type="molecule type" value="Genomic_DNA"/>
</dbReference>
<gene>
    <name evidence="2" type="ORF">KD146_02560</name>
</gene>
<dbReference type="AlphaFoldDB" id="A0A942E509"/>
<dbReference type="Pfam" id="PF03992">
    <property type="entry name" value="ABM"/>
    <property type="match status" value="1"/>
</dbReference>
<protein>
    <submittedName>
        <fullName evidence="2">Antibiotic biosynthesis monooxygenase</fullName>
    </submittedName>
</protein>
<evidence type="ECO:0000313" key="2">
    <source>
        <dbReference type="EMBL" id="MBS3847571.1"/>
    </source>
</evidence>
<keyword evidence="3" id="KW-1185">Reference proteome</keyword>
<accession>A0A942E509</accession>
<keyword evidence="2" id="KW-0503">Monooxygenase</keyword>
<proteinExistence type="predicted"/>
<dbReference type="PROSITE" id="PS51725">
    <property type="entry name" value="ABM"/>
    <property type="match status" value="1"/>
</dbReference>
<comment type="caution">
    <text evidence="2">The sequence shown here is derived from an EMBL/GenBank/DDBJ whole genome shotgun (WGS) entry which is preliminary data.</text>
</comment>
<dbReference type="InterPro" id="IPR050744">
    <property type="entry name" value="AI-2_Isomerase_LsrG"/>
</dbReference>
<dbReference type="InterPro" id="IPR007138">
    <property type="entry name" value="ABM_dom"/>
</dbReference>
<keyword evidence="2" id="KW-0560">Oxidoreductase</keyword>
<name>A0A942E509_9HYPH</name>
<dbReference type="RefSeq" id="WP_212657183.1">
    <property type="nucleotide sequence ID" value="NZ_JAGXTP010000001.1"/>
</dbReference>
<feature type="domain" description="ABM" evidence="1">
    <location>
        <begin position="3"/>
        <end position="93"/>
    </location>
</feature>